<dbReference type="AlphaFoldDB" id="A0A0N9I3D2"/>
<dbReference type="PANTHER" id="PTHR48079:SF6">
    <property type="entry name" value="NAD(P)-BINDING DOMAIN-CONTAINING PROTEIN-RELATED"/>
    <property type="match status" value="1"/>
</dbReference>
<dbReference type="GO" id="GO:0004029">
    <property type="term" value="F:aldehyde dehydrogenase (NAD+) activity"/>
    <property type="evidence" value="ECO:0007669"/>
    <property type="project" value="TreeGrafter"/>
</dbReference>
<dbReference type="InterPro" id="IPR051783">
    <property type="entry name" value="NAD(P)-dependent_oxidoreduct"/>
</dbReference>
<proteinExistence type="predicted"/>
<keyword evidence="3" id="KW-1185">Reference proteome</keyword>
<dbReference type="InterPro" id="IPR036291">
    <property type="entry name" value="NAD(P)-bd_dom_sf"/>
</dbReference>
<evidence type="ECO:0000313" key="3">
    <source>
        <dbReference type="Proteomes" id="UP000063699"/>
    </source>
</evidence>
<evidence type="ECO:0000259" key="1">
    <source>
        <dbReference type="Pfam" id="PF01370"/>
    </source>
</evidence>
<sequence length="271" mass="29276">MQRGHQVIGVVTAVTRQVPAGVEPLVADLFDPAALNGVLGEVDGAVHAASSNDERAGALDRTVVNSLLDAFEGTGKPLVYTSGLWLHGNTGDQPATEDRPFAPPTVVSWRPAVEDLLVEAAASRAARTVRIRPALVYGHGRGYVPMLLNPQDGDQGPVVRHIGDGTNRWATVHADDLGDLYALAVESAPSGSVYLAADDRSHQVRDIAQAVADLHGVPVESWDPLDAEKYWSVMVEAFLLDQVASSEKAHRELGWRCQRPTLFDDLRTWRL</sequence>
<feature type="domain" description="NAD-dependent epimerase/dehydratase" evidence="1">
    <location>
        <begin position="2"/>
        <end position="194"/>
    </location>
</feature>
<dbReference type="InterPro" id="IPR001509">
    <property type="entry name" value="Epimerase_deHydtase"/>
</dbReference>
<dbReference type="Gene3D" id="3.40.50.720">
    <property type="entry name" value="NAD(P)-binding Rossmann-like Domain"/>
    <property type="match status" value="1"/>
</dbReference>
<dbReference type="GO" id="GO:0005737">
    <property type="term" value="C:cytoplasm"/>
    <property type="evidence" value="ECO:0007669"/>
    <property type="project" value="TreeGrafter"/>
</dbReference>
<dbReference type="Proteomes" id="UP000063699">
    <property type="component" value="Chromosome"/>
</dbReference>
<reference evidence="2 3" key="1">
    <citation type="submission" date="2015-07" db="EMBL/GenBank/DDBJ databases">
        <title>Genome sequencing of Kibdelosporangium phytohabitans.</title>
        <authorList>
            <person name="Qin S."/>
            <person name="Xing K."/>
        </authorList>
    </citation>
    <scope>NUCLEOTIDE SEQUENCE [LARGE SCALE GENOMIC DNA]</scope>
    <source>
        <strain evidence="2 3">KLBMP1111</strain>
    </source>
</reference>
<dbReference type="SUPFAM" id="SSF51735">
    <property type="entry name" value="NAD(P)-binding Rossmann-fold domains"/>
    <property type="match status" value="1"/>
</dbReference>
<evidence type="ECO:0000313" key="2">
    <source>
        <dbReference type="EMBL" id="ALG10403.1"/>
    </source>
</evidence>
<name>A0A0N9I3D2_9PSEU</name>
<gene>
    <name evidence="2" type="ORF">AOZ06_29060</name>
</gene>
<accession>A0A0N9I3D2</accession>
<dbReference type="PANTHER" id="PTHR48079">
    <property type="entry name" value="PROTEIN YEEZ"/>
    <property type="match status" value="1"/>
</dbReference>
<organism evidence="2 3">
    <name type="scientific">Kibdelosporangium phytohabitans</name>
    <dbReference type="NCBI Taxonomy" id="860235"/>
    <lineage>
        <taxon>Bacteria</taxon>
        <taxon>Bacillati</taxon>
        <taxon>Actinomycetota</taxon>
        <taxon>Actinomycetes</taxon>
        <taxon>Pseudonocardiales</taxon>
        <taxon>Pseudonocardiaceae</taxon>
        <taxon>Kibdelosporangium</taxon>
    </lineage>
</organism>
<dbReference type="EMBL" id="CP012752">
    <property type="protein sequence ID" value="ALG10403.1"/>
    <property type="molecule type" value="Genomic_DNA"/>
</dbReference>
<dbReference type="STRING" id="860235.AOZ06_29060"/>
<dbReference type="KEGG" id="kphy:AOZ06_29060"/>
<dbReference type="Pfam" id="PF01370">
    <property type="entry name" value="Epimerase"/>
    <property type="match status" value="1"/>
</dbReference>
<protein>
    <recommendedName>
        <fullName evidence="1">NAD-dependent epimerase/dehydratase domain-containing protein</fullName>
    </recommendedName>
</protein>